<dbReference type="AlphaFoldDB" id="A0A4Z0FAS8"/>
<dbReference type="PANTHER" id="PTHR43222">
    <property type="entry name" value="NUDIX HYDROLASE 23"/>
    <property type="match status" value="1"/>
</dbReference>
<comment type="cofactor">
    <cofactor evidence="1 6">
        <name>Mg(2+)</name>
        <dbReference type="ChEBI" id="CHEBI:18420"/>
    </cofactor>
</comment>
<evidence type="ECO:0000256" key="1">
    <source>
        <dbReference type="ARBA" id="ARBA00001946"/>
    </source>
</evidence>
<dbReference type="PROSITE" id="PS00893">
    <property type="entry name" value="NUDIX_BOX"/>
    <property type="match status" value="1"/>
</dbReference>
<dbReference type="GO" id="GO:0017111">
    <property type="term" value="F:ribonucleoside triphosphate phosphatase activity"/>
    <property type="evidence" value="ECO:0007669"/>
    <property type="project" value="InterPro"/>
</dbReference>
<evidence type="ECO:0000256" key="3">
    <source>
        <dbReference type="ARBA" id="ARBA00011245"/>
    </source>
</evidence>
<evidence type="ECO:0000259" key="7">
    <source>
        <dbReference type="PROSITE" id="PS51462"/>
    </source>
</evidence>
<keyword evidence="6" id="KW-0460">Magnesium</keyword>
<dbReference type="Proteomes" id="UP000297890">
    <property type="component" value="Unassembled WGS sequence"/>
</dbReference>
<evidence type="ECO:0000313" key="9">
    <source>
        <dbReference type="Proteomes" id="UP000297890"/>
    </source>
</evidence>
<comment type="subunit">
    <text evidence="3 6">Monomer.</text>
</comment>
<dbReference type="InterPro" id="IPR020084">
    <property type="entry name" value="NUDIX_hydrolase_CS"/>
</dbReference>
<dbReference type="PANTHER" id="PTHR43222:SF11">
    <property type="entry name" value="PHOSPHATASE NUDJ"/>
    <property type="match status" value="1"/>
</dbReference>
<sequence>MSQPERDSPEVWKPHVTVAAIVPHEGRFLIVEETGREDAVFNQPAGHLEPGESLIDAVVRETLEETGYRFQPHGIVALYLWRPDAASDRTILRVNFWGEALDQVHEAPLDADIIATHWLSKDELRARHARLRSPLVLRAVTDFEQGLHLPLDAVFDLIGDPPVEEAVPGA</sequence>
<feature type="domain" description="Nudix hydrolase" evidence="7">
    <location>
        <begin position="11"/>
        <end position="144"/>
    </location>
</feature>
<dbReference type="Pfam" id="PF00293">
    <property type="entry name" value="NUDIX"/>
    <property type="match status" value="1"/>
</dbReference>
<accession>A0A4Z0FAS8</accession>
<dbReference type="CDD" id="cd03675">
    <property type="entry name" value="NUDIX_Hydrolase"/>
    <property type="match status" value="1"/>
</dbReference>
<dbReference type="GO" id="GO:0017110">
    <property type="term" value="F:nucleoside diphosphate phosphatase activity"/>
    <property type="evidence" value="ECO:0007669"/>
    <property type="project" value="InterPro"/>
</dbReference>
<dbReference type="RefSeq" id="WP_135281736.1">
    <property type="nucleotide sequence ID" value="NZ_SRIO01000007.1"/>
</dbReference>
<dbReference type="EC" id="3.6.1.-" evidence="6"/>
<dbReference type="InterPro" id="IPR000086">
    <property type="entry name" value="NUDIX_hydrolase_dom"/>
</dbReference>
<dbReference type="PROSITE" id="PS51462">
    <property type="entry name" value="NUDIX"/>
    <property type="match status" value="1"/>
</dbReference>
<evidence type="ECO:0000313" key="8">
    <source>
        <dbReference type="EMBL" id="TFZ82749.1"/>
    </source>
</evidence>
<evidence type="ECO:0000256" key="4">
    <source>
        <dbReference type="ARBA" id="ARBA00015552"/>
    </source>
</evidence>
<protein>
    <recommendedName>
        <fullName evidence="4 6">Phosphatase NudJ</fullName>
        <ecNumber evidence="6">3.6.1.-</ecNumber>
    </recommendedName>
</protein>
<dbReference type="EMBL" id="SRIO01000007">
    <property type="protein sequence ID" value="TFZ82749.1"/>
    <property type="molecule type" value="Genomic_DNA"/>
</dbReference>
<comment type="similarity">
    <text evidence="2 6">Belongs to the Nudix hydrolase family. NudJ subfamily.</text>
</comment>
<dbReference type="InterPro" id="IPR033713">
    <property type="entry name" value="NudJ"/>
</dbReference>
<organism evidence="8 9">
    <name type="scientific">Candidatus Macondimonas diazotrophica</name>
    <dbReference type="NCBI Taxonomy" id="2305248"/>
    <lineage>
        <taxon>Bacteria</taxon>
        <taxon>Pseudomonadati</taxon>
        <taxon>Pseudomonadota</taxon>
        <taxon>Gammaproteobacteria</taxon>
        <taxon>Chromatiales</taxon>
        <taxon>Ectothiorhodospiraceae</taxon>
        <taxon>Candidatus Macondimonas</taxon>
    </lineage>
</organism>
<keyword evidence="5 6" id="KW-0378">Hydrolase</keyword>
<dbReference type="GO" id="GO:0004787">
    <property type="term" value="F:thiamine diphosphate phosphatase activity"/>
    <property type="evidence" value="ECO:0007669"/>
    <property type="project" value="InterPro"/>
</dbReference>
<reference evidence="8 9" key="1">
    <citation type="journal article" date="2019" name="ISME J.">
        <title>Candidatus Macondimonas diazotrophica, a novel gammaproteobacterial genus dominating crude-oil-contaminated coastal sediments.</title>
        <authorList>
            <person name="Karthikeyan S."/>
            <person name="Konstantinidis K."/>
        </authorList>
    </citation>
    <scope>NUCLEOTIDE SEQUENCE [LARGE SCALE GENOMIC DNA]</scope>
    <source>
        <strain evidence="8 9">KTK01</strain>
    </source>
</reference>
<evidence type="ECO:0000256" key="5">
    <source>
        <dbReference type="ARBA" id="ARBA00022801"/>
    </source>
</evidence>
<comment type="caution">
    <text evidence="8">The sequence shown here is derived from an EMBL/GenBank/DDBJ whole genome shotgun (WGS) entry which is preliminary data.</text>
</comment>
<proteinExistence type="inferred from homology"/>
<dbReference type="InterPro" id="IPR015797">
    <property type="entry name" value="NUDIX_hydrolase-like_dom_sf"/>
</dbReference>
<name>A0A4Z0FAS8_9GAMM</name>
<dbReference type="SUPFAM" id="SSF55811">
    <property type="entry name" value="Nudix"/>
    <property type="match status" value="1"/>
</dbReference>
<evidence type="ECO:0000256" key="6">
    <source>
        <dbReference type="RuleBase" id="RU364043"/>
    </source>
</evidence>
<dbReference type="OrthoDB" id="8594221at2"/>
<evidence type="ECO:0000256" key="2">
    <source>
        <dbReference type="ARBA" id="ARBA00007608"/>
    </source>
</evidence>
<dbReference type="Gene3D" id="3.90.79.10">
    <property type="entry name" value="Nucleoside Triphosphate Pyrophosphohydrolase"/>
    <property type="match status" value="1"/>
</dbReference>
<gene>
    <name evidence="6" type="primary">nudJ</name>
    <name evidence="8" type="ORF">E4680_07265</name>
</gene>
<keyword evidence="9" id="KW-1185">Reference proteome</keyword>